<keyword evidence="1 2" id="KW-0238">DNA-binding</keyword>
<dbReference type="RefSeq" id="WP_306390701.1">
    <property type="nucleotide sequence ID" value="NZ_JAVCAP010000037.1"/>
</dbReference>
<sequence length="176" mass="19403">MASVNKVILMGNLGRDPEVRYMPNGEAVANFSIATTENWKDKSGVKQEKTEWHNIVMYRRLAEIAGEYLKKGRPVYIEGRLQTRKWEKDGVTRYSTEIVADQMQMLGTGREGGSASYEGGEMDQGGGMDDYNQAPPRQQQPAMGSGNAGGAANRNAFQPASKPAGNFDDFDDDIPF</sequence>
<protein>
    <recommendedName>
        <fullName evidence="2 3">Single-stranded DNA-binding protein</fullName>
        <shortName evidence="2">SSB</shortName>
    </recommendedName>
</protein>
<dbReference type="InterPro" id="IPR000424">
    <property type="entry name" value="Primosome_PriB/ssb"/>
</dbReference>
<name>A0ABT9JWK0_9PROT</name>
<comment type="caution">
    <text evidence="5">The sequence shown here is derived from an EMBL/GenBank/DDBJ whole genome shotgun (WGS) entry which is preliminary data.</text>
</comment>
<dbReference type="InterPro" id="IPR012340">
    <property type="entry name" value="NA-bd_OB-fold"/>
</dbReference>
<dbReference type="InterPro" id="IPR011344">
    <property type="entry name" value="ssDNA-bd"/>
</dbReference>
<keyword evidence="2" id="KW-0234">DNA repair</keyword>
<feature type="short sequence motif" description="Important for interaction with partner proteins" evidence="2">
    <location>
        <begin position="171"/>
        <end position="176"/>
    </location>
</feature>
<gene>
    <name evidence="5" type="primary">ssb</name>
    <name evidence="5" type="ORF">Q9291_13755</name>
</gene>
<dbReference type="Gene3D" id="2.40.50.140">
    <property type="entry name" value="Nucleic acid-binding proteins"/>
    <property type="match status" value="1"/>
</dbReference>
<keyword evidence="6" id="KW-1185">Reference proteome</keyword>
<evidence type="ECO:0000313" key="5">
    <source>
        <dbReference type="EMBL" id="MDP8568911.1"/>
    </source>
</evidence>
<dbReference type="NCBIfam" id="TIGR00621">
    <property type="entry name" value="ssb"/>
    <property type="match status" value="1"/>
</dbReference>
<keyword evidence="2" id="KW-0233">DNA recombination</keyword>
<comment type="function">
    <text evidence="2">Plays an important role in DNA replication, recombination and repair. Binds to ssDNA and to an array of partner proteins to recruit them to their sites of action during DNA metabolism.</text>
</comment>
<evidence type="ECO:0000256" key="4">
    <source>
        <dbReference type="SAM" id="MobiDB-lite"/>
    </source>
</evidence>
<dbReference type="EMBL" id="JAVCAP010000037">
    <property type="protein sequence ID" value="MDP8568911.1"/>
    <property type="molecule type" value="Genomic_DNA"/>
</dbReference>
<comment type="subunit">
    <text evidence="2">Homotetramer.</text>
</comment>
<accession>A0ABT9JWK0</accession>
<keyword evidence="2" id="KW-0235">DNA replication</keyword>
<dbReference type="PROSITE" id="PS50935">
    <property type="entry name" value="SSB"/>
    <property type="match status" value="1"/>
</dbReference>
<dbReference type="PANTHER" id="PTHR10302:SF0">
    <property type="entry name" value="SINGLE-STRANDED DNA-BINDING PROTEIN, MITOCHONDRIAL"/>
    <property type="match status" value="1"/>
</dbReference>
<dbReference type="GO" id="GO:0003677">
    <property type="term" value="F:DNA binding"/>
    <property type="evidence" value="ECO:0007669"/>
    <property type="project" value="UniProtKB-KW"/>
</dbReference>
<proteinExistence type="inferred from homology"/>
<evidence type="ECO:0000313" key="6">
    <source>
        <dbReference type="Proteomes" id="UP001225906"/>
    </source>
</evidence>
<organism evidence="5 6">
    <name type="scientific">Methylophilus aquaticus</name>
    <dbReference type="NCBI Taxonomy" id="1971610"/>
    <lineage>
        <taxon>Bacteria</taxon>
        <taxon>Pseudomonadati</taxon>
        <taxon>Pseudomonadota</taxon>
        <taxon>Betaproteobacteria</taxon>
        <taxon>Nitrosomonadales</taxon>
        <taxon>Methylophilaceae</taxon>
        <taxon>Methylophilus</taxon>
    </lineage>
</organism>
<dbReference type="SUPFAM" id="SSF50249">
    <property type="entry name" value="Nucleic acid-binding proteins"/>
    <property type="match status" value="1"/>
</dbReference>
<evidence type="ECO:0000256" key="3">
    <source>
        <dbReference type="RuleBase" id="RU000524"/>
    </source>
</evidence>
<dbReference type="Pfam" id="PF00436">
    <property type="entry name" value="SSB"/>
    <property type="match status" value="1"/>
</dbReference>
<comment type="caution">
    <text evidence="2">Lacks conserved residue(s) required for the propagation of feature annotation.</text>
</comment>
<keyword evidence="2" id="KW-0227">DNA damage</keyword>
<evidence type="ECO:0000256" key="1">
    <source>
        <dbReference type="ARBA" id="ARBA00023125"/>
    </source>
</evidence>
<feature type="region of interest" description="Disordered" evidence="4">
    <location>
        <begin position="109"/>
        <end position="176"/>
    </location>
</feature>
<reference evidence="6" key="1">
    <citation type="journal article" date="2019" name="Int. J. Syst. Evol. Microbiol.">
        <title>The Global Catalogue of Microorganisms (GCM) 10K type strain sequencing project: providing services to taxonomists for standard genome sequencing and annotation.</title>
        <authorList>
            <consortium name="The Broad Institute Genomics Platform"/>
            <consortium name="The Broad Institute Genome Sequencing Center for Infectious Disease"/>
            <person name="Wu L."/>
            <person name="Ma J."/>
        </authorList>
    </citation>
    <scope>NUCLEOTIDE SEQUENCE [LARGE SCALE GENOMIC DNA]</scope>
    <source>
        <strain evidence="6">VKM B-3159</strain>
    </source>
</reference>
<evidence type="ECO:0000256" key="2">
    <source>
        <dbReference type="HAMAP-Rule" id="MF_00984"/>
    </source>
</evidence>
<dbReference type="Proteomes" id="UP001225906">
    <property type="component" value="Unassembled WGS sequence"/>
</dbReference>
<dbReference type="PANTHER" id="PTHR10302">
    <property type="entry name" value="SINGLE-STRANDED DNA-BINDING PROTEIN"/>
    <property type="match status" value="1"/>
</dbReference>
<dbReference type="HAMAP" id="MF_00984">
    <property type="entry name" value="SSB"/>
    <property type="match status" value="1"/>
</dbReference>
<dbReference type="CDD" id="cd04496">
    <property type="entry name" value="SSB_OBF"/>
    <property type="match status" value="1"/>
</dbReference>